<evidence type="ECO:0000313" key="2">
    <source>
        <dbReference type="EMBL" id="RMH87886.1"/>
    </source>
</evidence>
<keyword evidence="1" id="KW-0732">Signal</keyword>
<accession>A0A3M2HDQ3</accession>
<reference evidence="2 3" key="1">
    <citation type="submission" date="2018-10" db="EMBL/GenBank/DDBJ databases">
        <title>Proposal of Lysobacter pythonis sp. nov. isolated from royal pythons (Python regius).</title>
        <authorList>
            <person name="Hans-Juergen B."/>
            <person name="Huptas C."/>
            <person name="Sandra B."/>
            <person name="Igor L."/>
            <person name="Joachim S."/>
            <person name="Siegfried S."/>
            <person name="Mareike W."/>
            <person name="Peter K."/>
        </authorList>
    </citation>
    <scope>NUCLEOTIDE SEQUENCE [LARGE SCALE GENOMIC DNA]</scope>
    <source>
        <strain evidence="2 3">4284/11</strain>
    </source>
</reference>
<dbReference type="OrthoDB" id="8893233at2"/>
<name>A0A3M2HDQ3_9GAMM</name>
<feature type="signal peptide" evidence="1">
    <location>
        <begin position="1"/>
        <end position="23"/>
    </location>
</feature>
<protein>
    <submittedName>
        <fullName evidence="2">Uncharacterized protein</fullName>
    </submittedName>
</protein>
<dbReference type="EMBL" id="RFLY01000023">
    <property type="protein sequence ID" value="RMH87886.1"/>
    <property type="molecule type" value="Genomic_DNA"/>
</dbReference>
<dbReference type="RefSeq" id="WP_122102478.1">
    <property type="nucleotide sequence ID" value="NZ_RFLY01000023.1"/>
</dbReference>
<feature type="chain" id="PRO_5018281956" evidence="1">
    <location>
        <begin position="24"/>
        <end position="380"/>
    </location>
</feature>
<comment type="caution">
    <text evidence="2">The sequence shown here is derived from an EMBL/GenBank/DDBJ whole genome shotgun (WGS) entry which is preliminary data.</text>
</comment>
<proteinExistence type="predicted"/>
<dbReference type="Proteomes" id="UP000275012">
    <property type="component" value="Unassembled WGS sequence"/>
</dbReference>
<keyword evidence="3" id="KW-1185">Reference proteome</keyword>
<dbReference type="AlphaFoldDB" id="A0A3M2HDQ3"/>
<organism evidence="2 3">
    <name type="scientific">Solilutibacter pythonis</name>
    <dbReference type="NCBI Taxonomy" id="2483112"/>
    <lineage>
        <taxon>Bacteria</taxon>
        <taxon>Pseudomonadati</taxon>
        <taxon>Pseudomonadota</taxon>
        <taxon>Gammaproteobacteria</taxon>
        <taxon>Lysobacterales</taxon>
        <taxon>Lysobacteraceae</taxon>
        <taxon>Solilutibacter</taxon>
    </lineage>
</organism>
<gene>
    <name evidence="2" type="ORF">EBB59_12465</name>
</gene>
<evidence type="ECO:0000313" key="3">
    <source>
        <dbReference type="Proteomes" id="UP000275012"/>
    </source>
</evidence>
<sequence>MSPIRQCLVTAVLAALATGAVQAQNVTPIQSGRSITGQLDERSPKEADNTAYALYGYRGTPGERILVELKSSDFDAYLTIGGSGTAQGCEDCRRNDDGGTGTDSRLRYTLPASGQVQIRAGMVDPSQSGRYSLHLSTLPPAAPARPQALAIGRETSGRLGEQAPLDDNDRPYDLWTLQGQPQQSLVLRMDAENMDSMLRFGRMIDGQFVQESEDDDGGRGLNARLRVTLDDAGHGAVQATSPDATASGTYRISATVPPRPQPIRVTDLNIGDSLQGKLEEGDSFTEDKEILYDIYRIKGRPGQRVMVQVGSDEFDTLLRWGVLDGGRFIQDAEDDDSGGGTNSRMTVTLDADGQGRLMITSAGEGNGRYTLSAVNAPRGR</sequence>
<evidence type="ECO:0000256" key="1">
    <source>
        <dbReference type="SAM" id="SignalP"/>
    </source>
</evidence>
<dbReference type="Gene3D" id="2.60.120.380">
    <property type="match status" value="3"/>
</dbReference>